<sequence>MAQIKQALLDSNTQTAWHGCWKSTYESYSSKIFAISMISTIHSRIVLKNSLALHLLSWRYP</sequence>
<organism evidence="1">
    <name type="scientific">Siphoviridae sp. ctNU74</name>
    <dbReference type="NCBI Taxonomy" id="2825471"/>
    <lineage>
        <taxon>Viruses</taxon>
        <taxon>Duplodnaviria</taxon>
        <taxon>Heunggongvirae</taxon>
        <taxon>Uroviricota</taxon>
        <taxon>Caudoviricetes</taxon>
    </lineage>
</organism>
<reference evidence="1" key="1">
    <citation type="journal article" date="2021" name="Proc. Natl. Acad. Sci. U.S.A.">
        <title>A Catalog of Tens of Thousands of Viruses from Human Metagenomes Reveals Hidden Associations with Chronic Diseases.</title>
        <authorList>
            <person name="Tisza M.J."/>
            <person name="Buck C.B."/>
        </authorList>
    </citation>
    <scope>NUCLEOTIDE SEQUENCE</scope>
    <source>
        <strain evidence="1">CtNU74</strain>
    </source>
</reference>
<accession>A0A8S5NXG2</accession>
<protein>
    <submittedName>
        <fullName evidence="1">Uncharacterized protein</fullName>
    </submittedName>
</protein>
<evidence type="ECO:0000313" key="1">
    <source>
        <dbReference type="EMBL" id="DAD99478.1"/>
    </source>
</evidence>
<proteinExistence type="predicted"/>
<name>A0A8S5NXG2_9CAUD</name>
<dbReference type="EMBL" id="BK015285">
    <property type="protein sequence ID" value="DAD99478.1"/>
    <property type="molecule type" value="Genomic_DNA"/>
</dbReference>